<sequence>MSDPQPSNPFNRANRDDDEHAVTTEHQLVQHPSSETVTPDEFKAAFRNHPAGVAVITADAGDGPVALTATSVFSVSAVPPLLVFSISELSSSSPTIRRADTVVVHLLGADQIDIAKLGATSGIDRFADTSIWTRLPTGEPYFPAAHAWIRGRIVNKMEAGGSTVVAVQALETKAPAPGDASADANLAHPLVYHNRTWHRLDENSKIQ</sequence>
<feature type="region of interest" description="Disordered" evidence="2">
    <location>
        <begin position="1"/>
        <end position="20"/>
    </location>
</feature>
<dbReference type="GO" id="GO:0042602">
    <property type="term" value="F:riboflavin reductase (NADPH) activity"/>
    <property type="evidence" value="ECO:0007669"/>
    <property type="project" value="TreeGrafter"/>
</dbReference>
<keyword evidence="1" id="KW-0560">Oxidoreductase</keyword>
<dbReference type="AlphaFoldDB" id="A0A917EVI9"/>
<protein>
    <submittedName>
        <fullName evidence="4">Flavin reductase</fullName>
    </submittedName>
</protein>
<dbReference type="GO" id="GO:0010181">
    <property type="term" value="F:FMN binding"/>
    <property type="evidence" value="ECO:0007669"/>
    <property type="project" value="InterPro"/>
</dbReference>
<comment type="caution">
    <text evidence="4">The sequence shown here is derived from an EMBL/GenBank/DDBJ whole genome shotgun (WGS) entry which is preliminary data.</text>
</comment>
<dbReference type="Pfam" id="PF01613">
    <property type="entry name" value="Flavin_Reduct"/>
    <property type="match status" value="1"/>
</dbReference>
<evidence type="ECO:0000313" key="5">
    <source>
        <dbReference type="Proteomes" id="UP000598775"/>
    </source>
</evidence>
<proteinExistence type="predicted"/>
<dbReference type="GO" id="GO:0006208">
    <property type="term" value="P:pyrimidine nucleobase catabolic process"/>
    <property type="evidence" value="ECO:0007669"/>
    <property type="project" value="TreeGrafter"/>
</dbReference>
<dbReference type="PANTHER" id="PTHR30466">
    <property type="entry name" value="FLAVIN REDUCTASE"/>
    <property type="match status" value="1"/>
</dbReference>
<dbReference type="Proteomes" id="UP000598775">
    <property type="component" value="Unassembled WGS sequence"/>
</dbReference>
<accession>A0A917EVI9</accession>
<keyword evidence="5" id="KW-1185">Reference proteome</keyword>
<dbReference type="PANTHER" id="PTHR30466:SF1">
    <property type="entry name" value="FMN REDUCTASE (NADH) RUTF"/>
    <property type="match status" value="1"/>
</dbReference>
<dbReference type="EMBL" id="BMGP01000001">
    <property type="protein sequence ID" value="GGF11618.1"/>
    <property type="molecule type" value="Genomic_DNA"/>
</dbReference>
<reference evidence="4 5" key="1">
    <citation type="journal article" date="2014" name="Int. J. Syst. Evol. Microbiol.">
        <title>Complete genome sequence of Corynebacterium casei LMG S-19264T (=DSM 44701T), isolated from a smear-ripened cheese.</title>
        <authorList>
            <consortium name="US DOE Joint Genome Institute (JGI-PGF)"/>
            <person name="Walter F."/>
            <person name="Albersmeier A."/>
            <person name="Kalinowski J."/>
            <person name="Ruckert C."/>
        </authorList>
    </citation>
    <scope>NUCLEOTIDE SEQUENCE [LARGE SCALE GENOMIC DNA]</scope>
    <source>
        <strain evidence="4 5">CGMCC 1.12976</strain>
    </source>
</reference>
<dbReference type="SMART" id="SM00903">
    <property type="entry name" value="Flavin_Reduct"/>
    <property type="match status" value="1"/>
</dbReference>
<dbReference type="InterPro" id="IPR050268">
    <property type="entry name" value="NADH-dep_flavin_reductase"/>
</dbReference>
<evidence type="ECO:0000256" key="1">
    <source>
        <dbReference type="ARBA" id="ARBA00023002"/>
    </source>
</evidence>
<evidence type="ECO:0000256" key="2">
    <source>
        <dbReference type="SAM" id="MobiDB-lite"/>
    </source>
</evidence>
<dbReference type="SUPFAM" id="SSF50475">
    <property type="entry name" value="FMN-binding split barrel"/>
    <property type="match status" value="1"/>
</dbReference>
<name>A0A917EVI9_9MICO</name>
<dbReference type="Gene3D" id="2.30.110.10">
    <property type="entry name" value="Electron Transport, Fmn-binding Protein, Chain A"/>
    <property type="match status" value="1"/>
</dbReference>
<organism evidence="4 5">
    <name type="scientific">Subtercola lobariae</name>
    <dbReference type="NCBI Taxonomy" id="1588641"/>
    <lineage>
        <taxon>Bacteria</taxon>
        <taxon>Bacillati</taxon>
        <taxon>Actinomycetota</taxon>
        <taxon>Actinomycetes</taxon>
        <taxon>Micrococcales</taxon>
        <taxon>Microbacteriaceae</taxon>
        <taxon>Subtercola</taxon>
    </lineage>
</organism>
<gene>
    <name evidence="4" type="ORF">GCM10011399_01830</name>
</gene>
<dbReference type="InterPro" id="IPR002563">
    <property type="entry name" value="Flavin_Rdtase-like_dom"/>
</dbReference>
<evidence type="ECO:0000313" key="4">
    <source>
        <dbReference type="EMBL" id="GGF11618.1"/>
    </source>
</evidence>
<feature type="domain" description="Flavin reductase like" evidence="3">
    <location>
        <begin position="46"/>
        <end position="199"/>
    </location>
</feature>
<evidence type="ECO:0000259" key="3">
    <source>
        <dbReference type="SMART" id="SM00903"/>
    </source>
</evidence>
<dbReference type="InterPro" id="IPR012349">
    <property type="entry name" value="Split_barrel_FMN-bd"/>
</dbReference>
<feature type="compositionally biased region" description="Polar residues" evidence="2">
    <location>
        <begin position="1"/>
        <end position="11"/>
    </location>
</feature>